<sequence>MVHWVYIMASRPGGAIYIGRTHDLRQRVEAHRAGLSAHTARYNIRTLVWFEAHAEFEPSLRRERQLKRWRRAWKDQLITESNPNWKDMTHAIP</sequence>
<dbReference type="AlphaFoldDB" id="A0A4R1YJK4"/>
<comment type="similarity">
    <text evidence="1">Belongs to the UPF0213 family.</text>
</comment>
<keyword evidence="3" id="KW-0255">Endonuclease</keyword>
<dbReference type="CDD" id="cd10448">
    <property type="entry name" value="GIY-YIG_unchar_3"/>
    <property type="match status" value="1"/>
</dbReference>
<protein>
    <submittedName>
        <fullName evidence="3">Putative endonuclease</fullName>
    </submittedName>
</protein>
<dbReference type="InterPro" id="IPR000305">
    <property type="entry name" value="GIY-YIG_endonuc"/>
</dbReference>
<dbReference type="OrthoDB" id="287318at2"/>
<evidence type="ECO:0000313" key="3">
    <source>
        <dbReference type="EMBL" id="TCM76969.1"/>
    </source>
</evidence>
<dbReference type="Gene3D" id="3.40.1440.10">
    <property type="entry name" value="GIY-YIG endonuclease"/>
    <property type="match status" value="1"/>
</dbReference>
<dbReference type="InterPro" id="IPR050190">
    <property type="entry name" value="UPF0213_domain"/>
</dbReference>
<dbReference type="PROSITE" id="PS50164">
    <property type="entry name" value="GIY_YIG"/>
    <property type="match status" value="1"/>
</dbReference>
<dbReference type="EMBL" id="SLVM01000031">
    <property type="protein sequence ID" value="TCM76969.1"/>
    <property type="molecule type" value="Genomic_DNA"/>
</dbReference>
<accession>A0A4R1YJK4</accession>
<dbReference type="SUPFAM" id="SSF82771">
    <property type="entry name" value="GIY-YIG endonuclease"/>
    <property type="match status" value="1"/>
</dbReference>
<keyword evidence="4" id="KW-1185">Reference proteome</keyword>
<evidence type="ECO:0000313" key="4">
    <source>
        <dbReference type="Proteomes" id="UP000295277"/>
    </source>
</evidence>
<dbReference type="RefSeq" id="WP_132696532.1">
    <property type="nucleotide sequence ID" value="NZ_SLVM01000031.1"/>
</dbReference>
<evidence type="ECO:0000256" key="1">
    <source>
        <dbReference type="ARBA" id="ARBA00007435"/>
    </source>
</evidence>
<reference evidence="3 4" key="1">
    <citation type="submission" date="2019-03" db="EMBL/GenBank/DDBJ databases">
        <title>Genomic Encyclopedia of Type Strains, Phase IV (KMG-IV): sequencing the most valuable type-strain genomes for metagenomic binning, comparative biology and taxonomic classification.</title>
        <authorList>
            <person name="Goeker M."/>
        </authorList>
    </citation>
    <scope>NUCLEOTIDE SEQUENCE [LARGE SCALE GENOMIC DNA]</scope>
    <source>
        <strain evidence="3 4">DSM 21153</strain>
    </source>
</reference>
<dbReference type="InterPro" id="IPR035901">
    <property type="entry name" value="GIY-YIG_endonuc_sf"/>
</dbReference>
<proteinExistence type="inferred from homology"/>
<comment type="caution">
    <text evidence="3">The sequence shown here is derived from an EMBL/GenBank/DDBJ whole genome shotgun (WGS) entry which is preliminary data.</text>
</comment>
<dbReference type="PANTHER" id="PTHR34477:SF5">
    <property type="entry name" value="BSL5627 PROTEIN"/>
    <property type="match status" value="1"/>
</dbReference>
<gene>
    <name evidence="3" type="ORF">EV216_13122</name>
</gene>
<organism evidence="3 4">
    <name type="scientific">Rhodovulum steppense</name>
    <dbReference type="NCBI Taxonomy" id="540251"/>
    <lineage>
        <taxon>Bacteria</taxon>
        <taxon>Pseudomonadati</taxon>
        <taxon>Pseudomonadota</taxon>
        <taxon>Alphaproteobacteria</taxon>
        <taxon>Rhodobacterales</taxon>
        <taxon>Paracoccaceae</taxon>
        <taxon>Rhodovulum</taxon>
    </lineage>
</organism>
<dbReference type="Pfam" id="PF01541">
    <property type="entry name" value="GIY-YIG"/>
    <property type="match status" value="1"/>
</dbReference>
<evidence type="ECO:0000259" key="2">
    <source>
        <dbReference type="PROSITE" id="PS50164"/>
    </source>
</evidence>
<keyword evidence="3" id="KW-0378">Hydrolase</keyword>
<keyword evidence="3" id="KW-0540">Nuclease</keyword>
<name>A0A4R1YJK4_9RHOB</name>
<feature type="domain" description="GIY-YIG" evidence="2">
    <location>
        <begin position="1"/>
        <end position="76"/>
    </location>
</feature>
<dbReference type="GO" id="GO:0004519">
    <property type="term" value="F:endonuclease activity"/>
    <property type="evidence" value="ECO:0007669"/>
    <property type="project" value="UniProtKB-KW"/>
</dbReference>
<dbReference type="Proteomes" id="UP000295277">
    <property type="component" value="Unassembled WGS sequence"/>
</dbReference>
<dbReference type="PANTHER" id="PTHR34477">
    <property type="entry name" value="UPF0213 PROTEIN YHBQ"/>
    <property type="match status" value="1"/>
</dbReference>